<gene>
    <name evidence="2" type="ORF">C7460_113109</name>
</gene>
<dbReference type="RefSeq" id="WP_115868801.1">
    <property type="nucleotide sequence ID" value="NZ_QREG01000013.1"/>
</dbReference>
<name>A0A3D9L188_MARFU</name>
<reference evidence="2 3" key="1">
    <citation type="submission" date="2018-07" db="EMBL/GenBank/DDBJ databases">
        <title>Genomic Encyclopedia of Type Strains, Phase IV (KMG-IV): sequencing the most valuable type-strain genomes for metagenomic binning, comparative biology and taxonomic classification.</title>
        <authorList>
            <person name="Goeker M."/>
        </authorList>
    </citation>
    <scope>NUCLEOTIDE SEQUENCE [LARGE SCALE GENOMIC DNA]</scope>
    <source>
        <strain evidence="2 3">DSM 4134</strain>
    </source>
</reference>
<dbReference type="InterPro" id="IPR029016">
    <property type="entry name" value="GAF-like_dom_sf"/>
</dbReference>
<feature type="domain" description="GAF" evidence="1">
    <location>
        <begin position="22"/>
        <end position="166"/>
    </location>
</feature>
<evidence type="ECO:0000259" key="1">
    <source>
        <dbReference type="SMART" id="SM00065"/>
    </source>
</evidence>
<dbReference type="PANTHER" id="PTHR43102">
    <property type="entry name" value="SLR1143 PROTEIN"/>
    <property type="match status" value="1"/>
</dbReference>
<evidence type="ECO:0000313" key="3">
    <source>
        <dbReference type="Proteomes" id="UP000256779"/>
    </source>
</evidence>
<sequence length="398" mass="44029">MKKESFRHAKHQGFTRELLAEAEDEELKAIVEEAASKIGVPIALVSLVMEDVQFFKAHYGLPDDLINVKGSSKDASLCQFVVSHQAPFEVGDTDSNNEIPQEFIQKYGIKSYMGMPIKSNDQVVGSLCVLDTKPRAFEQQHRKSLEHLAELVDNRLKKLNETQKTSRARMLQSAVGPALDELHDGVPPIREGLSVGYMSTTEIGMLLRMAESALYGKVTSKEEVRDHLEKARLALERCQNGLYNIEASLEDMVDSMDALTDVLKPAESSTLLHVAESGRELSRHITRQSGGVSLGEFEYDPFISTPRAFASSLIAMVLSQLAARLLNEGLTSKLKISAERSGLNAALIIEADGLKDMDMPKLVDELNTHTHEEPTVSFNLEEHGVRLLFAAIQEKLGD</sequence>
<dbReference type="Gene3D" id="3.30.450.40">
    <property type="match status" value="1"/>
</dbReference>
<keyword evidence="3" id="KW-1185">Reference proteome</keyword>
<comment type="caution">
    <text evidence="2">The sequence shown here is derived from an EMBL/GenBank/DDBJ whole genome shotgun (WGS) entry which is preliminary data.</text>
</comment>
<dbReference type="SUPFAM" id="SSF55781">
    <property type="entry name" value="GAF domain-like"/>
    <property type="match status" value="1"/>
</dbReference>
<organism evidence="2 3">
    <name type="scientific">Marinoscillum furvescens DSM 4134</name>
    <dbReference type="NCBI Taxonomy" id="1122208"/>
    <lineage>
        <taxon>Bacteria</taxon>
        <taxon>Pseudomonadati</taxon>
        <taxon>Bacteroidota</taxon>
        <taxon>Cytophagia</taxon>
        <taxon>Cytophagales</taxon>
        <taxon>Reichenbachiellaceae</taxon>
        <taxon>Marinoscillum</taxon>
    </lineage>
</organism>
<dbReference type="OrthoDB" id="980411at2"/>
<dbReference type="Pfam" id="PF01590">
    <property type="entry name" value="GAF"/>
    <property type="match status" value="1"/>
</dbReference>
<dbReference type="Proteomes" id="UP000256779">
    <property type="component" value="Unassembled WGS sequence"/>
</dbReference>
<dbReference type="InterPro" id="IPR003018">
    <property type="entry name" value="GAF"/>
</dbReference>
<protein>
    <submittedName>
        <fullName evidence="2">GAF domain-containing protein</fullName>
    </submittedName>
</protein>
<dbReference type="SMART" id="SM00065">
    <property type="entry name" value="GAF"/>
    <property type="match status" value="1"/>
</dbReference>
<dbReference type="EMBL" id="QREG01000013">
    <property type="protein sequence ID" value="RED97060.1"/>
    <property type="molecule type" value="Genomic_DNA"/>
</dbReference>
<accession>A0A3D9L188</accession>
<dbReference type="AlphaFoldDB" id="A0A3D9L188"/>
<dbReference type="PANTHER" id="PTHR43102:SF2">
    <property type="entry name" value="GAF DOMAIN-CONTAINING PROTEIN"/>
    <property type="match status" value="1"/>
</dbReference>
<proteinExistence type="predicted"/>
<evidence type="ECO:0000313" key="2">
    <source>
        <dbReference type="EMBL" id="RED97060.1"/>
    </source>
</evidence>